<keyword evidence="6 8" id="KW-1133">Transmembrane helix</keyword>
<proteinExistence type="inferred from homology"/>
<evidence type="ECO:0000256" key="8">
    <source>
        <dbReference type="SAM" id="Phobius"/>
    </source>
</evidence>
<evidence type="ECO:0000256" key="1">
    <source>
        <dbReference type="ARBA" id="ARBA00004651"/>
    </source>
</evidence>
<dbReference type="InterPro" id="IPR037294">
    <property type="entry name" value="ABC_BtuC-like"/>
</dbReference>
<dbReference type="SUPFAM" id="SSF81345">
    <property type="entry name" value="ABC transporter involved in vitamin B12 uptake, BtuC"/>
    <property type="match status" value="1"/>
</dbReference>
<dbReference type="PANTHER" id="PTHR30472">
    <property type="entry name" value="FERRIC ENTEROBACTIN TRANSPORT SYSTEM PERMEASE PROTEIN"/>
    <property type="match status" value="1"/>
</dbReference>
<dbReference type="CDD" id="cd06550">
    <property type="entry name" value="TM_ABC_iron-siderophores_like"/>
    <property type="match status" value="1"/>
</dbReference>
<feature type="transmembrane region" description="Helical" evidence="8">
    <location>
        <begin position="72"/>
        <end position="89"/>
    </location>
</feature>
<dbReference type="Proteomes" id="UP000217785">
    <property type="component" value="Unassembled WGS sequence"/>
</dbReference>
<evidence type="ECO:0000313" key="10">
    <source>
        <dbReference type="Proteomes" id="UP000217785"/>
    </source>
</evidence>
<dbReference type="Gene3D" id="1.10.3470.10">
    <property type="entry name" value="ABC transporter involved in vitamin B12 uptake, BtuC"/>
    <property type="match status" value="1"/>
</dbReference>
<gene>
    <name evidence="9" type="ORF">EFBL_3099</name>
</gene>
<dbReference type="GO" id="GO:0033214">
    <property type="term" value="P:siderophore-iron import into cell"/>
    <property type="evidence" value="ECO:0007669"/>
    <property type="project" value="TreeGrafter"/>
</dbReference>
<keyword evidence="5 8" id="KW-0812">Transmembrane</keyword>
<dbReference type="PANTHER" id="PTHR30472:SF25">
    <property type="entry name" value="ABC TRANSPORTER PERMEASE PROTEIN MJ0876-RELATED"/>
    <property type="match status" value="1"/>
</dbReference>
<accession>A0A292YSI1</accession>
<feature type="transmembrane region" description="Helical" evidence="8">
    <location>
        <begin position="289"/>
        <end position="311"/>
    </location>
</feature>
<dbReference type="RefSeq" id="WP_096183216.1">
    <property type="nucleotide sequence ID" value="NZ_BDUF01000095.1"/>
</dbReference>
<dbReference type="AlphaFoldDB" id="A0A292YSI1"/>
<feature type="transmembrane region" description="Helical" evidence="8">
    <location>
        <begin position="101"/>
        <end position="123"/>
    </location>
</feature>
<evidence type="ECO:0000256" key="4">
    <source>
        <dbReference type="ARBA" id="ARBA00022475"/>
    </source>
</evidence>
<evidence type="ECO:0000313" key="9">
    <source>
        <dbReference type="EMBL" id="GAX91430.1"/>
    </source>
</evidence>
<keyword evidence="7 8" id="KW-0472">Membrane</keyword>
<dbReference type="InterPro" id="IPR000522">
    <property type="entry name" value="ABC_transptr_permease_BtuC"/>
</dbReference>
<name>A0A292YSI1_9BACL</name>
<dbReference type="GO" id="GO:0022857">
    <property type="term" value="F:transmembrane transporter activity"/>
    <property type="evidence" value="ECO:0007669"/>
    <property type="project" value="InterPro"/>
</dbReference>
<dbReference type="Pfam" id="PF01032">
    <property type="entry name" value="FecCD"/>
    <property type="match status" value="1"/>
</dbReference>
<protein>
    <submittedName>
        <fullName evidence="9">Iron ABC transporter</fullName>
    </submittedName>
</protein>
<keyword evidence="10" id="KW-1185">Reference proteome</keyword>
<keyword evidence="3" id="KW-0813">Transport</keyword>
<dbReference type="FunFam" id="1.10.3470.10:FF:000001">
    <property type="entry name" value="Vitamin B12 ABC transporter permease BtuC"/>
    <property type="match status" value="1"/>
</dbReference>
<dbReference type="EMBL" id="BDUF01000095">
    <property type="protein sequence ID" value="GAX91430.1"/>
    <property type="molecule type" value="Genomic_DNA"/>
</dbReference>
<feature type="transmembrane region" description="Helical" evidence="8">
    <location>
        <begin position="318"/>
        <end position="338"/>
    </location>
</feature>
<comment type="caution">
    <text evidence="9">The sequence shown here is derived from an EMBL/GenBank/DDBJ whole genome shotgun (WGS) entry which is preliminary data.</text>
</comment>
<feature type="transmembrane region" description="Helical" evidence="8">
    <location>
        <begin position="129"/>
        <end position="149"/>
    </location>
</feature>
<dbReference type="GO" id="GO:0005886">
    <property type="term" value="C:plasma membrane"/>
    <property type="evidence" value="ECO:0007669"/>
    <property type="project" value="UniProtKB-SubCell"/>
</dbReference>
<dbReference type="OrthoDB" id="9811721at2"/>
<feature type="transmembrane region" description="Helical" evidence="8">
    <location>
        <begin position="250"/>
        <end position="277"/>
    </location>
</feature>
<evidence type="ECO:0000256" key="3">
    <source>
        <dbReference type="ARBA" id="ARBA00022448"/>
    </source>
</evidence>
<feature type="transmembrane region" description="Helical" evidence="8">
    <location>
        <begin position="203"/>
        <end position="224"/>
    </location>
</feature>
<comment type="subcellular location">
    <subcellularLocation>
        <location evidence="1">Cell membrane</location>
        <topology evidence="1">Multi-pass membrane protein</topology>
    </subcellularLocation>
</comment>
<evidence type="ECO:0000256" key="2">
    <source>
        <dbReference type="ARBA" id="ARBA00007935"/>
    </source>
</evidence>
<reference evidence="10" key="1">
    <citation type="submission" date="2017-07" db="EMBL/GenBank/DDBJ databases">
        <title>Draft genome sequence of Effusibacillus lacus strain skLN1.</title>
        <authorList>
            <person name="Watanabe M."/>
            <person name="Kojima H."/>
            <person name="Fukui M."/>
        </authorList>
    </citation>
    <scope>NUCLEOTIDE SEQUENCE [LARGE SCALE GENOMIC DNA]</scope>
    <source>
        <strain evidence="10">skLN1</strain>
    </source>
</reference>
<sequence length="346" mass="36665">MKKSKLVTGLILLSILLVLSAGVGISIGSSPIPLSHSIGYLLHQVPLLDSFFAPTWTDTEATIIARIRLPRVLLGILVGASLSLAGAAFQGVLRNPLADPYILGVSAGASVGAALTITLGTSFAMWSGYSIPVASFMGAMLSIAAVFWIGRSERRLKTETLILAGVVVNAFFGAILIFIQSMAPDSKSQQILLWLMGSLGLRSWEHGMIVLPFFVLGFAVIWAFSRELNTLTMGEKGAASLGVQVERAKWVLLVSGSLLTAVAVSSAGIIGFVGLVIPHIIRLWISSDYRLLIPFSTLAGGTFLVLCDAVARSVMPPLELSIGVVTAAVGAPFFAWQLQRSRRGMS</sequence>
<evidence type="ECO:0000256" key="6">
    <source>
        <dbReference type="ARBA" id="ARBA00022989"/>
    </source>
</evidence>
<keyword evidence="4" id="KW-1003">Cell membrane</keyword>
<feature type="transmembrane region" description="Helical" evidence="8">
    <location>
        <begin position="161"/>
        <end position="183"/>
    </location>
</feature>
<evidence type="ECO:0000256" key="5">
    <source>
        <dbReference type="ARBA" id="ARBA00022692"/>
    </source>
</evidence>
<evidence type="ECO:0000256" key="7">
    <source>
        <dbReference type="ARBA" id="ARBA00023136"/>
    </source>
</evidence>
<organism evidence="9 10">
    <name type="scientific">Effusibacillus lacus</name>
    <dbReference type="NCBI Taxonomy" id="1348429"/>
    <lineage>
        <taxon>Bacteria</taxon>
        <taxon>Bacillati</taxon>
        <taxon>Bacillota</taxon>
        <taxon>Bacilli</taxon>
        <taxon>Bacillales</taxon>
        <taxon>Alicyclobacillaceae</taxon>
        <taxon>Effusibacillus</taxon>
    </lineage>
</organism>
<comment type="similarity">
    <text evidence="2">Belongs to the binding-protein-dependent transport system permease family. FecCD subfamily.</text>
</comment>